<evidence type="ECO:0000313" key="1">
    <source>
        <dbReference type="EMBL" id="EOY19386.1"/>
    </source>
</evidence>
<gene>
    <name evidence="1" type="ORF">TCM_044486</name>
</gene>
<dbReference type="Gene3D" id="1.20.1050.10">
    <property type="match status" value="1"/>
</dbReference>
<dbReference type="PANTHER" id="PTHR42673">
    <property type="entry name" value="MALEYLACETOACETATE ISOMERASE"/>
    <property type="match status" value="1"/>
</dbReference>
<keyword evidence="2" id="KW-1185">Reference proteome</keyword>
<organism evidence="1 2">
    <name type="scientific">Theobroma cacao</name>
    <name type="common">Cacao</name>
    <name type="synonym">Cocoa</name>
    <dbReference type="NCBI Taxonomy" id="3641"/>
    <lineage>
        <taxon>Eukaryota</taxon>
        <taxon>Viridiplantae</taxon>
        <taxon>Streptophyta</taxon>
        <taxon>Embryophyta</taxon>
        <taxon>Tracheophyta</taxon>
        <taxon>Spermatophyta</taxon>
        <taxon>Magnoliopsida</taxon>
        <taxon>eudicotyledons</taxon>
        <taxon>Gunneridae</taxon>
        <taxon>Pentapetalae</taxon>
        <taxon>rosids</taxon>
        <taxon>malvids</taxon>
        <taxon>Malvales</taxon>
        <taxon>Malvaceae</taxon>
        <taxon>Byttnerioideae</taxon>
        <taxon>Theobroma</taxon>
    </lineage>
</organism>
<dbReference type="STRING" id="3641.A0A061FQN1"/>
<dbReference type="SUPFAM" id="SSF47616">
    <property type="entry name" value="GST C-terminal domain-like"/>
    <property type="match status" value="1"/>
</dbReference>
<accession>A0A061FQN1</accession>
<protein>
    <recommendedName>
        <fullName evidence="3">GST C-terminal domain-containing protein</fullName>
    </recommendedName>
</protein>
<proteinExistence type="predicted"/>
<dbReference type="Gramene" id="EOY19386">
    <property type="protein sequence ID" value="EOY19386"/>
    <property type="gene ID" value="TCM_044486"/>
</dbReference>
<evidence type="ECO:0000313" key="2">
    <source>
        <dbReference type="Proteomes" id="UP000026915"/>
    </source>
</evidence>
<reference evidence="1 2" key="1">
    <citation type="journal article" date="2013" name="Genome Biol.">
        <title>The genome sequence of the most widely cultivated cacao type and its use to identify candidate genes regulating pod color.</title>
        <authorList>
            <person name="Motamayor J.C."/>
            <person name="Mockaitis K."/>
            <person name="Schmutz J."/>
            <person name="Haiminen N."/>
            <person name="Iii D.L."/>
            <person name="Cornejo O."/>
            <person name="Findley S.D."/>
            <person name="Zheng P."/>
            <person name="Utro F."/>
            <person name="Royaert S."/>
            <person name="Saski C."/>
            <person name="Jenkins J."/>
            <person name="Podicheti R."/>
            <person name="Zhao M."/>
            <person name="Scheffler B.E."/>
            <person name="Stack J.C."/>
            <person name="Feltus F.A."/>
            <person name="Mustiga G.M."/>
            <person name="Amores F."/>
            <person name="Phillips W."/>
            <person name="Marelli J.P."/>
            <person name="May G.D."/>
            <person name="Shapiro H."/>
            <person name="Ma J."/>
            <person name="Bustamante C.D."/>
            <person name="Schnell R.J."/>
            <person name="Main D."/>
            <person name="Gilbert D."/>
            <person name="Parida L."/>
            <person name="Kuhn D.N."/>
        </authorList>
    </citation>
    <scope>NUCLEOTIDE SEQUENCE [LARGE SCALE GENOMIC DNA]</scope>
    <source>
        <strain evidence="2">cv. Matina 1-6</strain>
    </source>
</reference>
<dbReference type="PANTHER" id="PTHR42673:SF4">
    <property type="entry name" value="MALEYLACETOACETATE ISOMERASE"/>
    <property type="match status" value="1"/>
</dbReference>
<dbReference type="Proteomes" id="UP000026915">
    <property type="component" value="Chromosome 10"/>
</dbReference>
<dbReference type="AlphaFoldDB" id="A0A061FQN1"/>
<dbReference type="InParanoid" id="A0A061FQN1"/>
<dbReference type="InterPro" id="IPR036282">
    <property type="entry name" value="Glutathione-S-Trfase_C_sf"/>
</dbReference>
<sequence>MMTCKLMEKLNLALEKLSKDHAGRYATGDEVYMADLFLAPQIDFATKTFKVDMVMSLPELVTINMCVASTCMCMH</sequence>
<dbReference type="EMBL" id="CM001888">
    <property type="protein sequence ID" value="EOY19386.1"/>
    <property type="molecule type" value="Genomic_DNA"/>
</dbReference>
<name>A0A061FQN1_THECC</name>
<evidence type="ECO:0008006" key="3">
    <source>
        <dbReference type="Google" id="ProtNLM"/>
    </source>
</evidence>
<dbReference type="HOGENOM" id="CLU_2676038_0_0_1"/>